<organism evidence="9 10">
    <name type="scientific">Lamprobacter modestohalophilus</name>
    <dbReference type="NCBI Taxonomy" id="1064514"/>
    <lineage>
        <taxon>Bacteria</taxon>
        <taxon>Pseudomonadati</taxon>
        <taxon>Pseudomonadota</taxon>
        <taxon>Gammaproteobacteria</taxon>
        <taxon>Chromatiales</taxon>
        <taxon>Chromatiaceae</taxon>
        <taxon>Lamprobacter</taxon>
    </lineage>
</organism>
<evidence type="ECO:0000256" key="5">
    <source>
        <dbReference type="ARBA" id="ARBA00022989"/>
    </source>
</evidence>
<keyword evidence="10" id="KW-1185">Reference proteome</keyword>
<evidence type="ECO:0000256" key="6">
    <source>
        <dbReference type="ARBA" id="ARBA00023136"/>
    </source>
</evidence>
<evidence type="ECO:0000256" key="1">
    <source>
        <dbReference type="ARBA" id="ARBA00004141"/>
    </source>
</evidence>
<evidence type="ECO:0000259" key="8">
    <source>
        <dbReference type="Pfam" id="PF00535"/>
    </source>
</evidence>
<keyword evidence="6 7" id="KW-0472">Membrane</keyword>
<feature type="transmembrane region" description="Helical" evidence="7">
    <location>
        <begin position="273"/>
        <end position="298"/>
    </location>
</feature>
<dbReference type="InterPro" id="IPR029044">
    <property type="entry name" value="Nucleotide-diphossugar_trans"/>
</dbReference>
<name>A0A9X1B5P8_9GAMM</name>
<comment type="subcellular location">
    <subcellularLocation>
        <location evidence="1">Membrane</location>
        <topology evidence="1">Multi-pass membrane protein</topology>
    </subcellularLocation>
</comment>
<dbReference type="GO" id="GO:0005886">
    <property type="term" value="C:plasma membrane"/>
    <property type="evidence" value="ECO:0007669"/>
    <property type="project" value="TreeGrafter"/>
</dbReference>
<dbReference type="GO" id="GO:0016757">
    <property type="term" value="F:glycosyltransferase activity"/>
    <property type="evidence" value="ECO:0007669"/>
    <property type="project" value="UniProtKB-KW"/>
</dbReference>
<dbReference type="InterPro" id="IPR050256">
    <property type="entry name" value="Glycosyltransferase_2"/>
</dbReference>
<keyword evidence="3" id="KW-0808">Transferase</keyword>
<sequence length="347" mass="38221">MSSSAVKGSTAAPTLSVVIPAFNEEHNLPRLIAELSPVLGDLDLSWEILIVDDGSGDGTWDLIRALHQQEPRIRGLRFSRNFGHQHALIAGLADARGDAVISMDADMQHPPALVPELVAAWRQGKKVVCTLRKDSDEIPSGKRLSSRLYYRLFSALSGVEIKSGMADYRLLDRQVLDDLLQFRESGLFLRGLVQWIGYPRAEVPFSCGTRVEGKSRYTLRKMVQLAWNGVSSFSVVPLRIVTLLGLMASLAAFMGFAYAIISHWMDGNTAPGWTSSVAIVSILFGILFVCLAVLSEYLGRILDEVRSRPRFIVSERADVPLQPLVSQAIEAAPSKRPREAVRIVARA</sequence>
<dbReference type="Pfam" id="PF00535">
    <property type="entry name" value="Glycos_transf_2"/>
    <property type="match status" value="1"/>
</dbReference>
<keyword evidence="5 7" id="KW-1133">Transmembrane helix</keyword>
<gene>
    <name evidence="9" type="ORF">CKO42_15710</name>
</gene>
<dbReference type="AlphaFoldDB" id="A0A9X1B5P8"/>
<evidence type="ECO:0000256" key="7">
    <source>
        <dbReference type="SAM" id="Phobius"/>
    </source>
</evidence>
<feature type="transmembrane region" description="Helical" evidence="7">
    <location>
        <begin position="240"/>
        <end position="261"/>
    </location>
</feature>
<dbReference type="InterPro" id="IPR001173">
    <property type="entry name" value="Glyco_trans_2-like"/>
</dbReference>
<dbReference type="PANTHER" id="PTHR48090:SF1">
    <property type="entry name" value="PROPHAGE BACTOPRENOL GLUCOSYL TRANSFERASE HOMOLOG"/>
    <property type="match status" value="1"/>
</dbReference>
<dbReference type="Proteomes" id="UP001138768">
    <property type="component" value="Unassembled WGS sequence"/>
</dbReference>
<dbReference type="SUPFAM" id="SSF53448">
    <property type="entry name" value="Nucleotide-diphospho-sugar transferases"/>
    <property type="match status" value="1"/>
</dbReference>
<evidence type="ECO:0000313" key="10">
    <source>
        <dbReference type="Proteomes" id="UP001138768"/>
    </source>
</evidence>
<keyword evidence="4 7" id="KW-0812">Transmembrane</keyword>
<evidence type="ECO:0000256" key="3">
    <source>
        <dbReference type="ARBA" id="ARBA00022679"/>
    </source>
</evidence>
<comment type="caution">
    <text evidence="9">The sequence shown here is derived from an EMBL/GenBank/DDBJ whole genome shotgun (WGS) entry which is preliminary data.</text>
</comment>
<evidence type="ECO:0000313" key="9">
    <source>
        <dbReference type="EMBL" id="MBK1619862.1"/>
    </source>
</evidence>
<keyword evidence="2" id="KW-0328">Glycosyltransferase</keyword>
<evidence type="ECO:0000256" key="2">
    <source>
        <dbReference type="ARBA" id="ARBA00022676"/>
    </source>
</evidence>
<dbReference type="PANTHER" id="PTHR48090">
    <property type="entry name" value="UNDECAPRENYL-PHOSPHATE 4-DEOXY-4-FORMAMIDO-L-ARABINOSE TRANSFERASE-RELATED"/>
    <property type="match status" value="1"/>
</dbReference>
<protein>
    <recommendedName>
        <fullName evidence="8">Glycosyltransferase 2-like domain-containing protein</fullName>
    </recommendedName>
</protein>
<dbReference type="EMBL" id="NRRY01000027">
    <property type="protein sequence ID" value="MBK1619862.1"/>
    <property type="molecule type" value="Genomic_DNA"/>
</dbReference>
<dbReference type="RefSeq" id="WP_200246088.1">
    <property type="nucleotide sequence ID" value="NZ_NRRY01000027.1"/>
</dbReference>
<evidence type="ECO:0000256" key="4">
    <source>
        <dbReference type="ARBA" id="ARBA00022692"/>
    </source>
</evidence>
<dbReference type="CDD" id="cd04187">
    <property type="entry name" value="DPM1_like_bac"/>
    <property type="match status" value="1"/>
</dbReference>
<dbReference type="Gene3D" id="3.90.550.10">
    <property type="entry name" value="Spore Coat Polysaccharide Biosynthesis Protein SpsA, Chain A"/>
    <property type="match status" value="1"/>
</dbReference>
<reference evidence="9 10" key="1">
    <citation type="journal article" date="2020" name="Microorganisms">
        <title>Osmotic Adaptation and Compatible Solute Biosynthesis of Phototrophic Bacteria as Revealed from Genome Analyses.</title>
        <authorList>
            <person name="Imhoff J.F."/>
            <person name="Rahn T."/>
            <person name="Kunzel S."/>
            <person name="Keller A."/>
            <person name="Neulinger S.C."/>
        </authorList>
    </citation>
    <scope>NUCLEOTIDE SEQUENCE [LARGE SCALE GENOMIC DNA]</scope>
    <source>
        <strain evidence="9 10">DSM 25653</strain>
    </source>
</reference>
<feature type="domain" description="Glycosyltransferase 2-like" evidence="8">
    <location>
        <begin position="16"/>
        <end position="179"/>
    </location>
</feature>
<proteinExistence type="predicted"/>
<accession>A0A9X1B5P8</accession>